<keyword evidence="1" id="KW-0472">Membrane</keyword>
<name>A0AA36CW12_9BILA</name>
<evidence type="ECO:0000313" key="3">
    <source>
        <dbReference type="EMBL" id="CAJ0575241.1"/>
    </source>
</evidence>
<keyword evidence="1" id="KW-1133">Transmembrane helix</keyword>
<feature type="signal peptide" evidence="2">
    <location>
        <begin position="1"/>
        <end position="18"/>
    </location>
</feature>
<protein>
    <submittedName>
        <fullName evidence="3">Uncharacterized protein</fullName>
    </submittedName>
</protein>
<keyword evidence="2" id="KW-0732">Signal</keyword>
<feature type="chain" id="PRO_5041329111" evidence="2">
    <location>
        <begin position="19"/>
        <end position="634"/>
    </location>
</feature>
<evidence type="ECO:0000256" key="1">
    <source>
        <dbReference type="SAM" id="Phobius"/>
    </source>
</evidence>
<evidence type="ECO:0000256" key="2">
    <source>
        <dbReference type="SAM" id="SignalP"/>
    </source>
</evidence>
<feature type="transmembrane region" description="Helical" evidence="1">
    <location>
        <begin position="594"/>
        <end position="621"/>
    </location>
</feature>
<sequence>MRRLWLLLLVFLRLSLQAAEKEMLLAYRPEGVRPNLRTCNYLSYYFAPHADGLPATVYRGVKNSYHPDHLLFAPPYGDTLESRQPDQKYENPADAIRLIDMYRQDEFVRHQRADDARYEENVVNCSALPSNTSDLLYGYFRLQQVYGTRSHGYSIPRATVCADEDGRHPVASIKHLFFLGQRETGNEFLEALKLIAAGYDPNSTNTIDPRVSFDRPMHDGLVHPVLASATYGMDNDAFSNNAYMATEYSGQSNGRVYKRFKDYLPRVYIWTYEVHTGAKTRLRPLPWVYNVDFLGGAQYDLYGPRLREIADKAKNAPPGPINGDGFLVSMNWDKWSCCSACCCKEDECGNFYVSNCGELESFRSRRGLLTVKMTAPNTKFWKEVEARLSDLFAVEPYKTDGLPITSIVWQSFPTAYGKIRALIDQKKVEGTSLQIYWKQYTDVADCMDHPQKLDCREFDACHGTLRESEAESYQESDPCDGIDLRSVLVKGGKKDVEIEEGHAYRLGIDFEAYKQEPSIVTWTTSGHELEELNDDDACDEITALSRHVNKQDMIIPPLVHIKQCIHVLGSWNGNKEQLQIMICLKKEKNEPKSLAYQLSMIATILTGYIAAIAILCCCVSYQRKLYARAQSESN</sequence>
<comment type="caution">
    <text evidence="3">The sequence shown here is derived from an EMBL/GenBank/DDBJ whole genome shotgun (WGS) entry which is preliminary data.</text>
</comment>
<accession>A0AA36CW12</accession>
<keyword evidence="1" id="KW-0812">Transmembrane</keyword>
<evidence type="ECO:0000313" key="4">
    <source>
        <dbReference type="Proteomes" id="UP001177023"/>
    </source>
</evidence>
<dbReference type="Proteomes" id="UP001177023">
    <property type="component" value="Unassembled WGS sequence"/>
</dbReference>
<feature type="non-terminal residue" evidence="3">
    <location>
        <position position="634"/>
    </location>
</feature>
<organism evidence="3 4">
    <name type="scientific">Mesorhabditis spiculigera</name>
    <dbReference type="NCBI Taxonomy" id="96644"/>
    <lineage>
        <taxon>Eukaryota</taxon>
        <taxon>Metazoa</taxon>
        <taxon>Ecdysozoa</taxon>
        <taxon>Nematoda</taxon>
        <taxon>Chromadorea</taxon>
        <taxon>Rhabditida</taxon>
        <taxon>Rhabditina</taxon>
        <taxon>Rhabditomorpha</taxon>
        <taxon>Rhabditoidea</taxon>
        <taxon>Rhabditidae</taxon>
        <taxon>Mesorhabditinae</taxon>
        <taxon>Mesorhabditis</taxon>
    </lineage>
</organism>
<dbReference type="AlphaFoldDB" id="A0AA36CW12"/>
<dbReference type="EMBL" id="CATQJA010002637">
    <property type="protein sequence ID" value="CAJ0575241.1"/>
    <property type="molecule type" value="Genomic_DNA"/>
</dbReference>
<proteinExistence type="predicted"/>
<reference evidence="3" key="1">
    <citation type="submission" date="2023-06" db="EMBL/GenBank/DDBJ databases">
        <authorList>
            <person name="Delattre M."/>
        </authorList>
    </citation>
    <scope>NUCLEOTIDE SEQUENCE</scope>
    <source>
        <strain evidence="3">AF72</strain>
    </source>
</reference>
<gene>
    <name evidence="3" type="ORF">MSPICULIGERA_LOCUS13555</name>
</gene>
<keyword evidence="4" id="KW-1185">Reference proteome</keyword>